<dbReference type="CDD" id="cd00229">
    <property type="entry name" value="SGNH_hydrolase"/>
    <property type="match status" value="1"/>
</dbReference>
<accession>A0ABU7DAM7</accession>
<evidence type="ECO:0000256" key="1">
    <source>
        <dbReference type="SAM" id="MobiDB-lite"/>
    </source>
</evidence>
<feature type="region of interest" description="Disordered" evidence="1">
    <location>
        <begin position="359"/>
        <end position="437"/>
    </location>
</feature>
<dbReference type="EMBL" id="JAHUTJ010019465">
    <property type="protein sequence ID" value="MED6272017.1"/>
    <property type="molecule type" value="Genomic_DNA"/>
</dbReference>
<name>A0ABU7DAM7_9TELE</name>
<organism evidence="2 3">
    <name type="scientific">Characodon lateralis</name>
    <dbReference type="NCBI Taxonomy" id="208331"/>
    <lineage>
        <taxon>Eukaryota</taxon>
        <taxon>Metazoa</taxon>
        <taxon>Chordata</taxon>
        <taxon>Craniata</taxon>
        <taxon>Vertebrata</taxon>
        <taxon>Euteleostomi</taxon>
        <taxon>Actinopterygii</taxon>
        <taxon>Neopterygii</taxon>
        <taxon>Teleostei</taxon>
        <taxon>Neoteleostei</taxon>
        <taxon>Acanthomorphata</taxon>
        <taxon>Ovalentaria</taxon>
        <taxon>Atherinomorphae</taxon>
        <taxon>Cyprinodontiformes</taxon>
        <taxon>Goodeidae</taxon>
        <taxon>Characodon</taxon>
    </lineage>
</organism>
<gene>
    <name evidence="2" type="ORF">CHARACLAT_025977</name>
</gene>
<evidence type="ECO:0000313" key="2">
    <source>
        <dbReference type="EMBL" id="MED6272017.1"/>
    </source>
</evidence>
<dbReference type="Proteomes" id="UP001352852">
    <property type="component" value="Unassembled WGS sequence"/>
</dbReference>
<dbReference type="SUPFAM" id="SSF52266">
    <property type="entry name" value="SGNH hydrolase"/>
    <property type="match status" value="1"/>
</dbReference>
<feature type="compositionally biased region" description="Basic residues" evidence="1">
    <location>
        <begin position="371"/>
        <end position="384"/>
    </location>
</feature>
<protein>
    <submittedName>
        <fullName evidence="2">Uncharacterized protein</fullName>
    </submittedName>
</protein>
<sequence length="510" mass="56615">MPRKGRRSEAAKRRWRTLDQEDLQSSQPDVAKPRTPPPTARAWSPIQSPEKKMSRLLESPGQVVCQEEPRRPLTALVSRRGMGHRHRVLKWPVSRVTFRSHKLVLPAKVPEKRFALLVGDSHLRAIADGFVSMPEGNLSFGLLATPEALADKLRREVLGAVLPRTPEVVCLLAPGNNLEARRTVQQSGADFEGLLLTVGNLCPNVVVVDFPPCLTVEEDHQLLLRQEYHRVAARRNVRYLSVVEHFSQSRLDLWSRDGVHLSDHPGMKVLAQLLWAASYTQLELTGRGRRGASSASFGPLCVDCCPWWPEDVAPGPDGCPHITGRMVDQQGDLLDSTIPPYTVWFSPTVLEEMDRIVPASGRDAPLPTRAPKGKKKASVRRRPRPNPSKPRPEELQVEGAPTERTRPARRQPRRAAPTLEVDAPAESSPMALEDHVRDDSCQASSLEPCASGPPVQTLRATHSQADYKYECIAVFRDRDGRFGVFDSHSNSAGLPHPNGTAVVMTFSNLR</sequence>
<reference evidence="2 3" key="1">
    <citation type="submission" date="2021-06" db="EMBL/GenBank/DDBJ databases">
        <authorList>
            <person name="Palmer J.M."/>
        </authorList>
    </citation>
    <scope>NUCLEOTIDE SEQUENCE [LARGE SCALE GENOMIC DNA]</scope>
    <source>
        <strain evidence="2 3">CL_MEX2019</strain>
        <tissue evidence="2">Muscle</tissue>
    </source>
</reference>
<feature type="compositionally biased region" description="Basic and acidic residues" evidence="1">
    <location>
        <begin position="7"/>
        <end position="19"/>
    </location>
</feature>
<keyword evidence="3" id="KW-1185">Reference proteome</keyword>
<feature type="region of interest" description="Disordered" evidence="1">
    <location>
        <begin position="1"/>
        <end position="49"/>
    </location>
</feature>
<proteinExistence type="predicted"/>
<dbReference type="Gene3D" id="3.40.50.1110">
    <property type="entry name" value="SGNH hydrolase"/>
    <property type="match status" value="1"/>
</dbReference>
<dbReference type="InterPro" id="IPR036514">
    <property type="entry name" value="SGNH_hydro_sf"/>
</dbReference>
<comment type="caution">
    <text evidence="2">The sequence shown here is derived from an EMBL/GenBank/DDBJ whole genome shotgun (WGS) entry which is preliminary data.</text>
</comment>
<evidence type="ECO:0000313" key="3">
    <source>
        <dbReference type="Proteomes" id="UP001352852"/>
    </source>
</evidence>